<comment type="caution">
    <text evidence="2">The sequence shown here is derived from an EMBL/GenBank/DDBJ whole genome shotgun (WGS) entry which is preliminary data.</text>
</comment>
<sequence>TSSNAAHSALTTPGQAGNAPIADPAVWLDVHRELKTQLHDARLYLTRRDQATSAAAQHEASAGAKTCLVRAASLIAALDHGLTRLSSGGNSAGRGGGGGAGARRQDDDDDDDEARNTQPKLGDGEVRRRRDLLGAARKEREGLEGVLSSMATKNNSSSSSSGGAAAATAGARSELWRNNTTSISSSNLAPPTRRVLGAPAPETARTRELDNAGILQLQQQILAEQEDDVLDLGRV</sequence>
<feature type="non-terminal residue" evidence="2">
    <location>
        <position position="235"/>
    </location>
</feature>
<proteinExistence type="predicted"/>
<feature type="compositionally biased region" description="Polar residues" evidence="1">
    <location>
        <begin position="1"/>
        <end position="15"/>
    </location>
</feature>
<keyword evidence="3" id="KW-1185">Reference proteome</keyword>
<protein>
    <submittedName>
        <fullName evidence="2">Uncharacterized protein</fullName>
    </submittedName>
</protein>
<feature type="compositionally biased region" description="Low complexity" evidence="1">
    <location>
        <begin position="148"/>
        <end position="172"/>
    </location>
</feature>
<evidence type="ECO:0000256" key="1">
    <source>
        <dbReference type="SAM" id="MobiDB-lite"/>
    </source>
</evidence>
<evidence type="ECO:0000313" key="3">
    <source>
        <dbReference type="Proteomes" id="UP001357485"/>
    </source>
</evidence>
<dbReference type="EMBL" id="JAVRRA010018641">
    <property type="protein sequence ID" value="KAK5188011.1"/>
    <property type="molecule type" value="Genomic_DNA"/>
</dbReference>
<feature type="non-terminal residue" evidence="2">
    <location>
        <position position="1"/>
    </location>
</feature>
<feature type="region of interest" description="Disordered" evidence="1">
    <location>
        <begin position="83"/>
        <end position="172"/>
    </location>
</feature>
<feature type="compositionally biased region" description="Basic and acidic residues" evidence="1">
    <location>
        <begin position="122"/>
        <end position="143"/>
    </location>
</feature>
<dbReference type="Proteomes" id="UP001357485">
    <property type="component" value="Unassembled WGS sequence"/>
</dbReference>
<evidence type="ECO:0000313" key="2">
    <source>
        <dbReference type="EMBL" id="KAK5188011.1"/>
    </source>
</evidence>
<organism evidence="2 3">
    <name type="scientific">Cryomyces antarcticus</name>
    <dbReference type="NCBI Taxonomy" id="329879"/>
    <lineage>
        <taxon>Eukaryota</taxon>
        <taxon>Fungi</taxon>
        <taxon>Dikarya</taxon>
        <taxon>Ascomycota</taxon>
        <taxon>Pezizomycotina</taxon>
        <taxon>Dothideomycetes</taxon>
        <taxon>Dothideomycetes incertae sedis</taxon>
        <taxon>Cryomyces</taxon>
    </lineage>
</organism>
<feature type="region of interest" description="Disordered" evidence="1">
    <location>
        <begin position="1"/>
        <end position="21"/>
    </location>
</feature>
<feature type="compositionally biased region" description="Gly residues" evidence="1">
    <location>
        <begin position="90"/>
        <end position="101"/>
    </location>
</feature>
<name>A0ABR0LJY9_9PEZI</name>
<gene>
    <name evidence="2" type="ORF">LTR16_008937</name>
</gene>
<reference evidence="2 3" key="1">
    <citation type="submission" date="2023-08" db="EMBL/GenBank/DDBJ databases">
        <title>Black Yeasts Isolated from many extreme environments.</title>
        <authorList>
            <person name="Coleine C."/>
            <person name="Stajich J.E."/>
            <person name="Selbmann L."/>
        </authorList>
    </citation>
    <scope>NUCLEOTIDE SEQUENCE [LARGE SCALE GENOMIC DNA]</scope>
    <source>
        <strain evidence="2 3">CCFEE 536</strain>
    </source>
</reference>
<accession>A0ABR0LJY9</accession>